<keyword evidence="2" id="KW-0378">Hydrolase</keyword>
<keyword evidence="2" id="KW-0255">Endonuclease</keyword>
<reference evidence="2 3" key="1">
    <citation type="submission" date="2017-09" db="EMBL/GenBank/DDBJ databases">
        <title>Biodiversity and function of Thalassospira species in the particle-attached aromatic-hydrocarbon-degrading consortia from the surface seawater of the South China Sea.</title>
        <authorList>
            <person name="Dong C."/>
            <person name="Liu R."/>
            <person name="Shao Z."/>
        </authorList>
    </citation>
    <scope>NUCLEOTIDE SEQUENCE [LARGE SCALE GENOMIC DNA]</scope>
    <source>
        <strain evidence="2 3">CSC1P2</strain>
    </source>
</reference>
<protein>
    <submittedName>
        <fullName evidence="2">OLD family endonuclease</fullName>
    </submittedName>
</protein>
<accession>A0A2N3KU30</accession>
<dbReference type="GO" id="GO:0004519">
    <property type="term" value="F:endonuclease activity"/>
    <property type="evidence" value="ECO:0007669"/>
    <property type="project" value="UniProtKB-KW"/>
</dbReference>
<evidence type="ECO:0000259" key="1">
    <source>
        <dbReference type="Pfam" id="PF13304"/>
    </source>
</evidence>
<dbReference type="Proteomes" id="UP000233597">
    <property type="component" value="Unassembled WGS sequence"/>
</dbReference>
<name>A0A2N3KU30_9PROT</name>
<evidence type="ECO:0000313" key="3">
    <source>
        <dbReference type="Proteomes" id="UP000233597"/>
    </source>
</evidence>
<dbReference type="Pfam" id="PF13304">
    <property type="entry name" value="AAA_21"/>
    <property type="match status" value="1"/>
</dbReference>
<gene>
    <name evidence="2" type="ORF">COO20_10875</name>
</gene>
<dbReference type="GO" id="GO:0016887">
    <property type="term" value="F:ATP hydrolysis activity"/>
    <property type="evidence" value="ECO:0007669"/>
    <property type="project" value="InterPro"/>
</dbReference>
<dbReference type="SUPFAM" id="SSF52540">
    <property type="entry name" value="P-loop containing nucleoside triphosphate hydrolases"/>
    <property type="match status" value="1"/>
</dbReference>
<dbReference type="InterPro" id="IPR003959">
    <property type="entry name" value="ATPase_AAA_core"/>
</dbReference>
<dbReference type="RefSeq" id="WP_101266399.1">
    <property type="nucleotide sequence ID" value="NZ_NWTK01000006.1"/>
</dbReference>
<keyword evidence="2" id="KW-0540">Nuclease</keyword>
<dbReference type="PANTHER" id="PTHR43581:SF2">
    <property type="entry name" value="EXCINUCLEASE ATPASE SUBUNIT"/>
    <property type="match status" value="1"/>
</dbReference>
<dbReference type="InterPro" id="IPR051396">
    <property type="entry name" value="Bact_Antivir_Def_Nuclease"/>
</dbReference>
<evidence type="ECO:0000313" key="2">
    <source>
        <dbReference type="EMBL" id="PKR54052.1"/>
    </source>
</evidence>
<dbReference type="CDD" id="cd00267">
    <property type="entry name" value="ABC_ATPase"/>
    <property type="match status" value="1"/>
</dbReference>
<dbReference type="GO" id="GO:0005524">
    <property type="term" value="F:ATP binding"/>
    <property type="evidence" value="ECO:0007669"/>
    <property type="project" value="InterPro"/>
</dbReference>
<comment type="caution">
    <text evidence="2">The sequence shown here is derived from an EMBL/GenBank/DDBJ whole genome shotgun (WGS) entry which is preliminary data.</text>
</comment>
<proteinExistence type="predicted"/>
<dbReference type="EMBL" id="NWTK01000006">
    <property type="protein sequence ID" value="PKR54052.1"/>
    <property type="molecule type" value="Genomic_DNA"/>
</dbReference>
<dbReference type="PANTHER" id="PTHR43581">
    <property type="entry name" value="ATP/GTP PHOSPHATASE"/>
    <property type="match status" value="1"/>
</dbReference>
<feature type="domain" description="ATPase AAA-type core" evidence="1">
    <location>
        <begin position="25"/>
        <end position="315"/>
    </location>
</feature>
<dbReference type="OrthoDB" id="7343713at2"/>
<dbReference type="Gene3D" id="3.40.50.300">
    <property type="entry name" value="P-loop containing nucleotide triphosphate hydrolases"/>
    <property type="match status" value="1"/>
</dbReference>
<dbReference type="InterPro" id="IPR027417">
    <property type="entry name" value="P-loop_NTPase"/>
</dbReference>
<dbReference type="AlphaFoldDB" id="A0A2N3KU30"/>
<organism evidence="2 3">
    <name type="scientific">Thalassospira marina</name>
    <dbReference type="NCBI Taxonomy" id="2048283"/>
    <lineage>
        <taxon>Bacteria</taxon>
        <taxon>Pseudomonadati</taxon>
        <taxon>Pseudomonadota</taxon>
        <taxon>Alphaproteobacteria</taxon>
        <taxon>Rhodospirillales</taxon>
        <taxon>Thalassospiraceae</taxon>
        <taxon>Thalassospira</taxon>
    </lineage>
</organism>
<sequence>MFFQSMEIHEWQQFANVQIQFHERLTVLTGANGSGKTTILNLLARHFDWKIPSLATPKADRSNGIVKFLSRLWNGENKSERPTFGNITYSNHMIANLNVPNSNFAQYHIHIDNLQAIKCFFIPSHRSIYRYQALGNIPTTRKSKKTAFSEVNNLAKGRYQNGREDQSASMFMKNTLIGWAIQGYGVKTSTSKTIMPPDLEQVENFEGFQGVLRNILPKSLGFRELEIRNMEVVFVCNDGRDEFLLETASGGITAIIDMAWQIYMYSTKEDAECTVIIDEIENHLHPSMQRQILPDLLKSFPNARFIVSTHSPLVVGSVRDSYTYALQYNELNKICSHKLDFDKKAKTAAEILDEVLGVSVTMPVWAEDQLESILERYSSEGLTEESFKQLKGELGGIGLEHMLPNAIANLLERLNDPN</sequence>